<dbReference type="Pfam" id="PF00582">
    <property type="entry name" value="Usp"/>
    <property type="match status" value="2"/>
</dbReference>
<accession>A0ABV9TSE9</accession>
<dbReference type="InterPro" id="IPR014729">
    <property type="entry name" value="Rossmann-like_a/b/a_fold"/>
</dbReference>
<evidence type="ECO:0000256" key="1">
    <source>
        <dbReference type="ARBA" id="ARBA00008791"/>
    </source>
</evidence>
<dbReference type="PANTHER" id="PTHR46268:SF6">
    <property type="entry name" value="UNIVERSAL STRESS PROTEIN UP12"/>
    <property type="match status" value="1"/>
</dbReference>
<keyword evidence="4" id="KW-1185">Reference proteome</keyword>
<comment type="caution">
    <text evidence="3">The sequence shown here is derived from an EMBL/GenBank/DDBJ whole genome shotgun (WGS) entry which is preliminary data.</text>
</comment>
<dbReference type="SUPFAM" id="SSF52402">
    <property type="entry name" value="Adenine nucleotide alpha hydrolases-like"/>
    <property type="match status" value="2"/>
</dbReference>
<dbReference type="RefSeq" id="WP_378252757.1">
    <property type="nucleotide sequence ID" value="NZ_JBHSIT010000002.1"/>
</dbReference>
<organism evidence="3 4">
    <name type="scientific">Actinomadura gamaensis</name>
    <dbReference type="NCBI Taxonomy" id="1763541"/>
    <lineage>
        <taxon>Bacteria</taxon>
        <taxon>Bacillati</taxon>
        <taxon>Actinomycetota</taxon>
        <taxon>Actinomycetes</taxon>
        <taxon>Streptosporangiales</taxon>
        <taxon>Thermomonosporaceae</taxon>
        <taxon>Actinomadura</taxon>
    </lineage>
</organism>
<dbReference type="PRINTS" id="PR01438">
    <property type="entry name" value="UNVRSLSTRESS"/>
</dbReference>
<feature type="domain" description="UspA" evidence="2">
    <location>
        <begin position="9"/>
        <end position="142"/>
    </location>
</feature>
<comment type="similarity">
    <text evidence="1">Belongs to the universal stress protein A family.</text>
</comment>
<gene>
    <name evidence="3" type="ORF">ACFPCY_06785</name>
</gene>
<dbReference type="EMBL" id="JBHSIT010000002">
    <property type="protein sequence ID" value="MFC4907017.1"/>
    <property type="molecule type" value="Genomic_DNA"/>
</dbReference>
<evidence type="ECO:0000259" key="2">
    <source>
        <dbReference type="Pfam" id="PF00582"/>
    </source>
</evidence>
<evidence type="ECO:0000313" key="3">
    <source>
        <dbReference type="EMBL" id="MFC4907017.1"/>
    </source>
</evidence>
<dbReference type="Proteomes" id="UP001595872">
    <property type="component" value="Unassembled WGS sequence"/>
</dbReference>
<dbReference type="PANTHER" id="PTHR46268">
    <property type="entry name" value="STRESS RESPONSE PROTEIN NHAX"/>
    <property type="match status" value="1"/>
</dbReference>
<name>A0ABV9TSE9_9ACTN</name>
<reference evidence="4" key="1">
    <citation type="journal article" date="2019" name="Int. J. Syst. Evol. Microbiol.">
        <title>The Global Catalogue of Microorganisms (GCM) 10K type strain sequencing project: providing services to taxonomists for standard genome sequencing and annotation.</title>
        <authorList>
            <consortium name="The Broad Institute Genomics Platform"/>
            <consortium name="The Broad Institute Genome Sequencing Center for Infectious Disease"/>
            <person name="Wu L."/>
            <person name="Ma J."/>
        </authorList>
    </citation>
    <scope>NUCLEOTIDE SEQUENCE [LARGE SCALE GENOMIC DNA]</scope>
    <source>
        <strain evidence="4">KLKA75</strain>
    </source>
</reference>
<dbReference type="CDD" id="cd00293">
    <property type="entry name" value="USP-like"/>
    <property type="match status" value="1"/>
</dbReference>
<dbReference type="Gene3D" id="3.40.50.620">
    <property type="entry name" value="HUPs"/>
    <property type="match status" value="2"/>
</dbReference>
<proteinExistence type="inferred from homology"/>
<evidence type="ECO:0000313" key="4">
    <source>
        <dbReference type="Proteomes" id="UP001595872"/>
    </source>
</evidence>
<sequence length="296" mass="31035">MGVREGAESVVVGVDGSLAADTAVRWAADEARLRGVPLLVCHAWQWPYPDADANESTRRVVAGMGALTLDEAVRQARAYAEDVKVEQALVRGSPGGVLVEAARMAALVVVGDRGGGGFDGLAAGSTAVQVPAHTDRPVVVVPAGSAPRARSPRRIVAGVDGSADGTAALRFAFREARLRDAVLLVMCVWEDAAQRPGVRWLPFTLPDAMKRGARMRFETFVTRMRADFADVVTETRFVLGHPPRVLADEAADADLLVLGARGLGAAPGALLGPVTQNVVSLGTCPVAIVHRHTDGS</sequence>
<dbReference type="InterPro" id="IPR006015">
    <property type="entry name" value="Universal_stress_UspA"/>
</dbReference>
<protein>
    <submittedName>
        <fullName evidence="3">Universal stress protein</fullName>
    </submittedName>
</protein>
<dbReference type="InterPro" id="IPR006016">
    <property type="entry name" value="UspA"/>
</dbReference>
<feature type="domain" description="UspA" evidence="2">
    <location>
        <begin position="153"/>
        <end position="290"/>
    </location>
</feature>